<name>A0A409XLW0_PSICY</name>
<dbReference type="InParanoid" id="A0A409XLW0"/>
<organism evidence="3 4">
    <name type="scientific">Psilocybe cyanescens</name>
    <dbReference type="NCBI Taxonomy" id="93625"/>
    <lineage>
        <taxon>Eukaryota</taxon>
        <taxon>Fungi</taxon>
        <taxon>Dikarya</taxon>
        <taxon>Basidiomycota</taxon>
        <taxon>Agaricomycotina</taxon>
        <taxon>Agaricomycetes</taxon>
        <taxon>Agaricomycetidae</taxon>
        <taxon>Agaricales</taxon>
        <taxon>Agaricineae</taxon>
        <taxon>Strophariaceae</taxon>
        <taxon>Psilocybe</taxon>
    </lineage>
</organism>
<feature type="domain" description="26S proteasome regulatory subunit Rpn7 N-terminal" evidence="2">
    <location>
        <begin position="13"/>
        <end position="127"/>
    </location>
</feature>
<evidence type="ECO:0000313" key="3">
    <source>
        <dbReference type="EMBL" id="PPQ91731.1"/>
    </source>
</evidence>
<reference evidence="3 4" key="1">
    <citation type="journal article" date="2018" name="Evol. Lett.">
        <title>Horizontal gene cluster transfer increased hallucinogenic mushroom diversity.</title>
        <authorList>
            <person name="Reynolds H.T."/>
            <person name="Vijayakumar V."/>
            <person name="Gluck-Thaler E."/>
            <person name="Korotkin H.B."/>
            <person name="Matheny P.B."/>
            <person name="Slot J.C."/>
        </authorList>
    </citation>
    <scope>NUCLEOTIDE SEQUENCE [LARGE SCALE GENOMIC DNA]</scope>
    <source>
        <strain evidence="3 4">2631</strain>
    </source>
</reference>
<comment type="caution">
    <text evidence="3">The sequence shown here is derived from an EMBL/GenBank/DDBJ whole genome shotgun (WGS) entry which is preliminary data.</text>
</comment>
<keyword evidence="4" id="KW-1185">Reference proteome</keyword>
<feature type="region of interest" description="Disordered" evidence="1">
    <location>
        <begin position="1"/>
        <end position="24"/>
    </location>
</feature>
<dbReference type="OrthoDB" id="1452at2759"/>
<evidence type="ECO:0000259" key="2">
    <source>
        <dbReference type="Pfam" id="PF10602"/>
    </source>
</evidence>
<gene>
    <name evidence="3" type="ORF">CVT25_013013</name>
</gene>
<protein>
    <recommendedName>
        <fullName evidence="2">26S proteasome regulatory subunit Rpn7 N-terminal domain-containing protein</fullName>
    </recommendedName>
</protein>
<dbReference type="Pfam" id="PF10602">
    <property type="entry name" value="RPN7"/>
    <property type="match status" value="1"/>
</dbReference>
<evidence type="ECO:0000313" key="4">
    <source>
        <dbReference type="Proteomes" id="UP000283269"/>
    </source>
</evidence>
<dbReference type="EMBL" id="NHYD01001262">
    <property type="protein sequence ID" value="PPQ91731.1"/>
    <property type="molecule type" value="Genomic_DNA"/>
</dbReference>
<feature type="compositionally biased region" description="Low complexity" evidence="1">
    <location>
        <begin position="1"/>
        <end position="15"/>
    </location>
</feature>
<accession>A0A409XLW0</accession>
<evidence type="ECO:0000256" key="1">
    <source>
        <dbReference type="SAM" id="MobiDB-lite"/>
    </source>
</evidence>
<dbReference type="InterPro" id="IPR045135">
    <property type="entry name" value="Rpn7_N"/>
</dbReference>
<dbReference type="STRING" id="93625.A0A409XLW0"/>
<dbReference type="AlphaFoldDB" id="A0A409XLW0"/>
<sequence>MEAANAAESTSASQAEKQEDESEISDPLKACANYFYSTRIGDKMCCDKSLAAQQLALVLKHRGSARESTSRSPSWFVHIGFFSDNKIITSNMADAEKLIEEGGDWDWRNRLKVYQGLHPISPRQFRRGVHSVGADVV</sequence>
<dbReference type="Proteomes" id="UP000283269">
    <property type="component" value="Unassembled WGS sequence"/>
</dbReference>
<proteinExistence type="predicted"/>